<dbReference type="Proteomes" id="UP000198896">
    <property type="component" value="Unassembled WGS sequence"/>
</dbReference>
<gene>
    <name evidence="1" type="ORF">SAMN05216245_1236</name>
</gene>
<reference evidence="1 2" key="1">
    <citation type="submission" date="2016-10" db="EMBL/GenBank/DDBJ databases">
        <authorList>
            <person name="de Groot N.N."/>
        </authorList>
    </citation>
    <scope>NUCLEOTIDE SEQUENCE [LARGE SCALE GENOMIC DNA]</scope>
    <source>
        <strain evidence="1 2">DSM 9236</strain>
    </source>
</reference>
<evidence type="ECO:0000313" key="1">
    <source>
        <dbReference type="EMBL" id="SFE83247.1"/>
    </source>
</evidence>
<sequence>MNIISNSKISEDVTGKNVATKTAVMEDGEIKISVLNDDVYRLVDDARKNGKDLSYCFNDIVQLFNLALQDIELPYFSYDEKVIIADCMCGSAITSRFINCLELEVTDFIADGYKYFEDEEKGFTEEFRKNFIAKIYNLNYMQRIKLVHVIQSETMCV</sequence>
<evidence type="ECO:0000313" key="2">
    <source>
        <dbReference type="Proteomes" id="UP000198896"/>
    </source>
</evidence>
<keyword evidence="2" id="KW-1185">Reference proteome</keyword>
<organism evidence="1 2">
    <name type="scientific">Succiniclasticum ruminis DSM 9236</name>
    <dbReference type="NCBI Taxonomy" id="1123323"/>
    <lineage>
        <taxon>Bacteria</taxon>
        <taxon>Bacillati</taxon>
        <taxon>Bacillota</taxon>
        <taxon>Negativicutes</taxon>
        <taxon>Acidaminococcales</taxon>
        <taxon>Acidaminococcaceae</taxon>
        <taxon>Succiniclasticum</taxon>
    </lineage>
</organism>
<name>A0A1I2DRX3_9FIRM</name>
<dbReference type="EMBL" id="FONL01000023">
    <property type="protein sequence ID" value="SFE83247.1"/>
    <property type="molecule type" value="Genomic_DNA"/>
</dbReference>
<accession>A0A1I2DRX3</accession>
<proteinExistence type="predicted"/>
<dbReference type="AlphaFoldDB" id="A0A1I2DRX3"/>
<protein>
    <submittedName>
        <fullName evidence="1">Uncharacterized protein</fullName>
    </submittedName>
</protein>
<dbReference type="RefSeq" id="WP_093914218.1">
    <property type="nucleotide sequence ID" value="NZ_FONL01000023.1"/>
</dbReference>